<keyword evidence="1" id="KW-0472">Membrane</keyword>
<feature type="transmembrane region" description="Helical" evidence="1">
    <location>
        <begin position="53"/>
        <end position="71"/>
    </location>
</feature>
<evidence type="ECO:0000313" key="2">
    <source>
        <dbReference type="EMBL" id="KKN37469.1"/>
    </source>
</evidence>
<proteinExistence type="predicted"/>
<feature type="transmembrane region" description="Helical" evidence="1">
    <location>
        <begin position="158"/>
        <end position="180"/>
    </location>
</feature>
<accession>A0A0F9Q4M8</accession>
<protein>
    <submittedName>
        <fullName evidence="2">Uncharacterized protein</fullName>
    </submittedName>
</protein>
<reference evidence="2" key="1">
    <citation type="journal article" date="2015" name="Nature">
        <title>Complex archaea that bridge the gap between prokaryotes and eukaryotes.</title>
        <authorList>
            <person name="Spang A."/>
            <person name="Saw J.H."/>
            <person name="Jorgensen S.L."/>
            <person name="Zaremba-Niedzwiedzka K."/>
            <person name="Martijn J."/>
            <person name="Lind A.E."/>
            <person name="van Eijk R."/>
            <person name="Schleper C."/>
            <person name="Guy L."/>
            <person name="Ettema T.J."/>
        </authorList>
    </citation>
    <scope>NUCLEOTIDE SEQUENCE</scope>
</reference>
<sequence>MALLGALVGLLYGAFSGSMLVAIVFPGAAAPGFLTPFLSLAGAVAGLLSALPVWLATIVWYLLNILVFWLLSIPAQSSTGLTSTTSTPPAANPIPPTGTQIFFRGFGHGTATIINFAILSPFLAIPPVLILAILSFLPILSLVTAIRRNTFFQGVISWMSWLLPVHWLGNLIGFLIFLIFRAITLFTGTAAGIRLDLTSGIIESRAPAPVTAFNVAVFTYVGPAFAPGPFLGANVSSHEVGHAINSAAMTPFYTWGTVIEEFRLFGAPHRFSIGQQTAESRGAPRPGALYSAMWSP</sequence>
<dbReference type="AlphaFoldDB" id="A0A0F9Q4M8"/>
<feature type="transmembrane region" description="Helical" evidence="1">
    <location>
        <begin position="122"/>
        <end position="146"/>
    </location>
</feature>
<evidence type="ECO:0000256" key="1">
    <source>
        <dbReference type="SAM" id="Phobius"/>
    </source>
</evidence>
<comment type="caution">
    <text evidence="2">The sequence shown here is derived from an EMBL/GenBank/DDBJ whole genome shotgun (WGS) entry which is preliminary data.</text>
</comment>
<gene>
    <name evidence="2" type="ORF">LCGC14_0763120</name>
</gene>
<keyword evidence="1" id="KW-0812">Transmembrane</keyword>
<name>A0A0F9Q4M8_9ZZZZ</name>
<dbReference type="EMBL" id="LAZR01001892">
    <property type="protein sequence ID" value="KKN37469.1"/>
    <property type="molecule type" value="Genomic_DNA"/>
</dbReference>
<organism evidence="2">
    <name type="scientific">marine sediment metagenome</name>
    <dbReference type="NCBI Taxonomy" id="412755"/>
    <lineage>
        <taxon>unclassified sequences</taxon>
        <taxon>metagenomes</taxon>
        <taxon>ecological metagenomes</taxon>
    </lineage>
</organism>
<keyword evidence="1" id="KW-1133">Transmembrane helix</keyword>